<comment type="cofactor">
    <cofactor evidence="1">
        <name>Fe(2+)</name>
        <dbReference type="ChEBI" id="CHEBI:29033"/>
    </cofactor>
</comment>
<accession>A0A9X2EA28</accession>
<keyword evidence="6" id="KW-0408">Iron</keyword>
<feature type="domain" description="TauD/TfdA-like" evidence="7">
    <location>
        <begin position="104"/>
        <end position="220"/>
    </location>
</feature>
<dbReference type="InterPro" id="IPR003819">
    <property type="entry name" value="TauD/TfdA-like"/>
</dbReference>
<reference evidence="8" key="1">
    <citation type="submission" date="2022-06" db="EMBL/GenBank/DDBJ databases">
        <title>Novel species in genus nocardia.</title>
        <authorList>
            <person name="Li F."/>
        </authorList>
    </citation>
    <scope>NUCLEOTIDE SEQUENCE</scope>
    <source>
        <strain evidence="8">CDC141</strain>
    </source>
</reference>
<dbReference type="PANTHER" id="PTHR43779:SF3">
    <property type="entry name" value="(3R)-3-[(CARBOXYMETHYL)AMINO]FATTY ACID OXYGENASE_DECARBOXYLASE"/>
    <property type="match status" value="1"/>
</dbReference>
<sequence length="258" mass="29016">MKVAGQPDSTMGVRVEDFDLYDFHESDVAQLRKLLYANKIVVLRAQLPSPAELVELCALFGRIERRREFVRDSWCSENQHTPYPFAISIACSPAELAPSRRIHFIDQGKAYCRLPESFRRLLAGACAVHTPPRPTQPLATVRHPAVIVHPCTGEHILYLSAGCTVDIEDHEGMSLGTKTVRTLLELSGQLDASLTHDLVHHQILTRGDVLIWDNRSLVHRFSAQQIPKSVVIQRFAVYDEYPFDAATIARRRIGEAIS</sequence>
<gene>
    <name evidence="8" type="ORF">NDR86_13845</name>
</gene>
<evidence type="ECO:0000256" key="6">
    <source>
        <dbReference type="ARBA" id="ARBA00023004"/>
    </source>
</evidence>
<keyword evidence="4 8" id="KW-0223">Dioxygenase</keyword>
<evidence type="ECO:0000256" key="5">
    <source>
        <dbReference type="ARBA" id="ARBA00023002"/>
    </source>
</evidence>
<evidence type="ECO:0000313" key="9">
    <source>
        <dbReference type="Proteomes" id="UP001139157"/>
    </source>
</evidence>
<dbReference type="AlphaFoldDB" id="A0A9X2EA28"/>
<dbReference type="Proteomes" id="UP001139157">
    <property type="component" value="Unassembled WGS sequence"/>
</dbReference>
<dbReference type="SUPFAM" id="SSF51197">
    <property type="entry name" value="Clavaminate synthase-like"/>
    <property type="match status" value="1"/>
</dbReference>
<name>A0A9X2EA28_9NOCA</name>
<evidence type="ECO:0000256" key="4">
    <source>
        <dbReference type="ARBA" id="ARBA00022964"/>
    </source>
</evidence>
<dbReference type="EMBL" id="JAMRXG010000005">
    <property type="protein sequence ID" value="MCM6774556.1"/>
    <property type="molecule type" value="Genomic_DNA"/>
</dbReference>
<comment type="similarity">
    <text evidence="2">Belongs to the TfdA dioxygenase family.</text>
</comment>
<comment type="caution">
    <text evidence="8">The sequence shown here is derived from an EMBL/GenBank/DDBJ whole genome shotgun (WGS) entry which is preliminary data.</text>
</comment>
<dbReference type="GO" id="GO:0051213">
    <property type="term" value="F:dioxygenase activity"/>
    <property type="evidence" value="ECO:0007669"/>
    <property type="project" value="UniProtKB-KW"/>
</dbReference>
<dbReference type="PANTHER" id="PTHR43779">
    <property type="entry name" value="DIOXYGENASE RV0097-RELATED"/>
    <property type="match status" value="1"/>
</dbReference>
<evidence type="ECO:0000256" key="1">
    <source>
        <dbReference type="ARBA" id="ARBA00001954"/>
    </source>
</evidence>
<keyword evidence="9" id="KW-1185">Reference proteome</keyword>
<keyword evidence="5" id="KW-0560">Oxidoreductase</keyword>
<evidence type="ECO:0000313" key="8">
    <source>
        <dbReference type="EMBL" id="MCM6774556.1"/>
    </source>
</evidence>
<dbReference type="Pfam" id="PF02668">
    <property type="entry name" value="TauD"/>
    <property type="match status" value="1"/>
</dbReference>
<keyword evidence="3" id="KW-0479">Metal-binding</keyword>
<evidence type="ECO:0000259" key="7">
    <source>
        <dbReference type="Pfam" id="PF02668"/>
    </source>
</evidence>
<evidence type="ECO:0000256" key="2">
    <source>
        <dbReference type="ARBA" id="ARBA00005896"/>
    </source>
</evidence>
<dbReference type="InterPro" id="IPR051178">
    <property type="entry name" value="TfdA_dioxygenase"/>
</dbReference>
<evidence type="ECO:0000256" key="3">
    <source>
        <dbReference type="ARBA" id="ARBA00022723"/>
    </source>
</evidence>
<dbReference type="GO" id="GO:0046872">
    <property type="term" value="F:metal ion binding"/>
    <property type="evidence" value="ECO:0007669"/>
    <property type="project" value="UniProtKB-KW"/>
</dbReference>
<protein>
    <submittedName>
        <fullName evidence="8">TauD/TfdA family dioxygenase</fullName>
    </submittedName>
</protein>
<organism evidence="8 9">
    <name type="scientific">Nocardia pulmonis</name>
    <dbReference type="NCBI Taxonomy" id="2951408"/>
    <lineage>
        <taxon>Bacteria</taxon>
        <taxon>Bacillati</taxon>
        <taxon>Actinomycetota</taxon>
        <taxon>Actinomycetes</taxon>
        <taxon>Mycobacteriales</taxon>
        <taxon>Nocardiaceae</taxon>
        <taxon>Nocardia</taxon>
    </lineage>
</organism>
<proteinExistence type="inferred from homology"/>
<dbReference type="InterPro" id="IPR042098">
    <property type="entry name" value="TauD-like_sf"/>
</dbReference>
<dbReference type="Gene3D" id="3.60.130.10">
    <property type="entry name" value="Clavaminate synthase-like"/>
    <property type="match status" value="1"/>
</dbReference>
<dbReference type="RefSeq" id="WP_251912271.1">
    <property type="nucleotide sequence ID" value="NZ_JAMRXG010000005.1"/>
</dbReference>